<protein>
    <recommendedName>
        <fullName evidence="7">Aspartokinase</fullName>
        <ecNumber evidence="7">2.7.2.4</ecNumber>
    </recommendedName>
</protein>
<evidence type="ECO:0000313" key="11">
    <source>
        <dbReference type="Proteomes" id="UP000185221"/>
    </source>
</evidence>
<name>A0A1N6FI80_9BACT</name>
<dbReference type="InterPro" id="IPR036393">
    <property type="entry name" value="AceGlu_kinase-like_sf"/>
</dbReference>
<dbReference type="UniPathway" id="UPA00050">
    <property type="reaction ID" value="UER00461"/>
</dbReference>
<dbReference type="UniPathway" id="UPA00034">
    <property type="reaction ID" value="UER00015"/>
</dbReference>
<comment type="catalytic activity">
    <reaction evidence="7">
        <text>L-aspartate + ATP = 4-phospho-L-aspartate + ADP</text>
        <dbReference type="Rhea" id="RHEA:23776"/>
        <dbReference type="ChEBI" id="CHEBI:29991"/>
        <dbReference type="ChEBI" id="CHEBI:30616"/>
        <dbReference type="ChEBI" id="CHEBI:57535"/>
        <dbReference type="ChEBI" id="CHEBI:456216"/>
        <dbReference type="EC" id="2.7.2.4"/>
    </reaction>
</comment>
<dbReference type="GO" id="GO:0009088">
    <property type="term" value="P:threonine biosynthetic process"/>
    <property type="evidence" value="ECO:0007669"/>
    <property type="project" value="UniProtKB-UniPathway"/>
</dbReference>
<keyword evidence="4" id="KW-0547">Nucleotide-binding</keyword>
<dbReference type="OrthoDB" id="9799110at2"/>
<dbReference type="STRING" id="226505.SAMN05444394_2470"/>
<dbReference type="UniPathway" id="UPA00051">
    <property type="reaction ID" value="UER00462"/>
</dbReference>
<feature type="domain" description="Aspartate/glutamate/uridylate kinase" evidence="9">
    <location>
        <begin position="3"/>
        <end position="282"/>
    </location>
</feature>
<gene>
    <name evidence="10" type="ORF">SAMN05444394_2470</name>
</gene>
<reference evidence="11" key="1">
    <citation type="submission" date="2016-11" db="EMBL/GenBank/DDBJ databases">
        <authorList>
            <person name="Varghese N."/>
            <person name="Submissions S."/>
        </authorList>
    </citation>
    <scope>NUCLEOTIDE SEQUENCE [LARGE SCALE GENOMIC DNA]</scope>
    <source>
        <strain evidence="11">DSM 15292</strain>
    </source>
</reference>
<proteinExistence type="inferred from homology"/>
<accession>A0A1N6FI80</accession>
<comment type="pathway">
    <text evidence="8">Amino-acid biosynthesis; L-threonine biosynthesis; L-threonine from L-aspartate: step 1/5.</text>
</comment>
<evidence type="ECO:0000256" key="3">
    <source>
        <dbReference type="ARBA" id="ARBA00022679"/>
    </source>
</evidence>
<dbReference type="PANTHER" id="PTHR21499">
    <property type="entry name" value="ASPARTATE KINASE"/>
    <property type="match status" value="1"/>
</dbReference>
<dbReference type="GO" id="GO:0005524">
    <property type="term" value="F:ATP binding"/>
    <property type="evidence" value="ECO:0007669"/>
    <property type="project" value="UniProtKB-KW"/>
</dbReference>
<keyword evidence="3 7" id="KW-0808">Transferase</keyword>
<evidence type="ECO:0000256" key="5">
    <source>
        <dbReference type="ARBA" id="ARBA00022777"/>
    </source>
</evidence>
<dbReference type="GO" id="GO:0005829">
    <property type="term" value="C:cytosol"/>
    <property type="evidence" value="ECO:0007669"/>
    <property type="project" value="TreeGrafter"/>
</dbReference>
<dbReference type="Proteomes" id="UP000185221">
    <property type="component" value="Unassembled WGS sequence"/>
</dbReference>
<keyword evidence="5 7" id="KW-0418">Kinase</keyword>
<keyword evidence="6" id="KW-0067">ATP-binding</keyword>
<evidence type="ECO:0000256" key="8">
    <source>
        <dbReference type="RuleBase" id="RU004249"/>
    </source>
</evidence>
<dbReference type="AlphaFoldDB" id="A0A1N6FI80"/>
<evidence type="ECO:0000259" key="9">
    <source>
        <dbReference type="Pfam" id="PF00696"/>
    </source>
</evidence>
<dbReference type="EMBL" id="FSRC01000002">
    <property type="protein sequence ID" value="SIN94989.1"/>
    <property type="molecule type" value="Genomic_DNA"/>
</dbReference>
<dbReference type="RefSeq" id="WP_074225307.1">
    <property type="nucleotide sequence ID" value="NZ_FSRC01000002.1"/>
</dbReference>
<dbReference type="Gene3D" id="3.40.1160.10">
    <property type="entry name" value="Acetylglutamate kinase-like"/>
    <property type="match status" value="1"/>
</dbReference>
<dbReference type="InterPro" id="IPR042199">
    <property type="entry name" value="AsparK_Bifunc_asparK/hSer_DH"/>
</dbReference>
<dbReference type="GO" id="GO:0004072">
    <property type="term" value="F:aspartate kinase activity"/>
    <property type="evidence" value="ECO:0007669"/>
    <property type="project" value="UniProtKB-EC"/>
</dbReference>
<comment type="pathway">
    <text evidence="8">Amino-acid biosynthesis; L-methionine biosynthesis via de novo pathway; L-homoserine from L-aspartate: step 1/3.</text>
</comment>
<dbReference type="PANTHER" id="PTHR21499:SF59">
    <property type="entry name" value="ASPARTOKINASE"/>
    <property type="match status" value="1"/>
</dbReference>
<evidence type="ECO:0000256" key="7">
    <source>
        <dbReference type="RuleBase" id="RU003448"/>
    </source>
</evidence>
<dbReference type="SUPFAM" id="SSF53633">
    <property type="entry name" value="Carbamate kinase-like"/>
    <property type="match status" value="1"/>
</dbReference>
<dbReference type="Gene3D" id="1.20.120.1320">
    <property type="entry name" value="Aspartokinase, catalytic domain"/>
    <property type="match status" value="1"/>
</dbReference>
<dbReference type="EC" id="2.7.2.4" evidence="7"/>
<comment type="pathway">
    <text evidence="1 8">Amino-acid biosynthesis; L-lysine biosynthesis via DAP pathway; (S)-tetrahydrodipicolinate from L-aspartate: step 1/4.</text>
</comment>
<dbReference type="Pfam" id="PF00696">
    <property type="entry name" value="AA_kinase"/>
    <property type="match status" value="1"/>
</dbReference>
<evidence type="ECO:0000256" key="1">
    <source>
        <dbReference type="ARBA" id="ARBA00004766"/>
    </source>
</evidence>
<evidence type="ECO:0000256" key="4">
    <source>
        <dbReference type="ARBA" id="ARBA00022741"/>
    </source>
</evidence>
<comment type="similarity">
    <text evidence="2 7">Belongs to the aspartokinase family.</text>
</comment>
<dbReference type="GO" id="GO:0009090">
    <property type="term" value="P:homoserine biosynthetic process"/>
    <property type="evidence" value="ECO:0007669"/>
    <property type="project" value="TreeGrafter"/>
</dbReference>
<sequence length="425" mass="48516">MAKMVVYKFGGASVKDADAIKNLAEILRNRLRRNMVIVVSAMGKTTNALESILELKLSGNDYSLNSAKIKEFHFQICSELFPNGHRIFLLLENLFIALEKRLEFDLNKEIYDEYYDSVIGYGELLSSRIVMEYLCLEGMITLWKDAREFIKTNSDFRFAKINWSLTKAFCQSQLRPLLETYPIVTQGFIGSNEQNLPTTLGREGSDFSAAILATSLNAQSVTIWKDVPGVLNADPKRYSDTVLFQEIGYEEAAEMTYYGASVIHPKTIKPLAIAGIPLFVKSFLKPDSDGTKIHQTEHTVQVPTYIVKEKQLLVSFKVTDFTFIEEKQIHQVYEQLRALKLRVNMLQISAISISLVMDSQLFMLEKLLTNLKPFFEIRYNEGLELLTILHPGQISIAEHLEGYEVLLEQSTRNTIQVVRRKKVEN</sequence>
<dbReference type="InterPro" id="IPR001048">
    <property type="entry name" value="Asp/Glu/Uridylate_kinase"/>
</dbReference>
<dbReference type="CDD" id="cd04243">
    <property type="entry name" value="AAK_AK-HSDH-like"/>
    <property type="match status" value="1"/>
</dbReference>
<dbReference type="GO" id="GO:0009089">
    <property type="term" value="P:lysine biosynthetic process via diaminopimelate"/>
    <property type="evidence" value="ECO:0007669"/>
    <property type="project" value="UniProtKB-UniPathway"/>
</dbReference>
<organism evidence="10 11">
    <name type="scientific">Algoriphagus halophilus</name>
    <dbReference type="NCBI Taxonomy" id="226505"/>
    <lineage>
        <taxon>Bacteria</taxon>
        <taxon>Pseudomonadati</taxon>
        <taxon>Bacteroidota</taxon>
        <taxon>Cytophagia</taxon>
        <taxon>Cytophagales</taxon>
        <taxon>Cyclobacteriaceae</taxon>
        <taxon>Algoriphagus</taxon>
    </lineage>
</organism>
<dbReference type="NCBIfam" id="TIGR00657">
    <property type="entry name" value="asp_kinases"/>
    <property type="match status" value="1"/>
</dbReference>
<keyword evidence="8" id="KW-0028">Amino-acid biosynthesis</keyword>
<evidence type="ECO:0000256" key="6">
    <source>
        <dbReference type="ARBA" id="ARBA00022840"/>
    </source>
</evidence>
<dbReference type="InterPro" id="IPR001341">
    <property type="entry name" value="Asp_kinase"/>
</dbReference>
<evidence type="ECO:0000256" key="2">
    <source>
        <dbReference type="ARBA" id="ARBA00010122"/>
    </source>
</evidence>
<evidence type="ECO:0000313" key="10">
    <source>
        <dbReference type="EMBL" id="SIN94989.1"/>
    </source>
</evidence>
<keyword evidence="11" id="KW-1185">Reference proteome</keyword>